<dbReference type="EMBL" id="NIDF01000002">
    <property type="protein sequence ID" value="TYJ58896.1"/>
    <property type="molecule type" value="Genomic_DNA"/>
</dbReference>
<evidence type="ECO:0000313" key="3">
    <source>
        <dbReference type="Proteomes" id="UP000322245"/>
    </source>
</evidence>
<feature type="compositionally biased region" description="Polar residues" evidence="1">
    <location>
        <begin position="102"/>
        <end position="114"/>
    </location>
</feature>
<feature type="region of interest" description="Disordered" evidence="1">
    <location>
        <begin position="1"/>
        <end position="508"/>
    </location>
</feature>
<feature type="compositionally biased region" description="Acidic residues" evidence="1">
    <location>
        <begin position="479"/>
        <end position="502"/>
    </location>
</feature>
<accession>A0A5D3B952</accession>
<feature type="compositionally biased region" description="Basic and acidic residues" evidence="1">
    <location>
        <begin position="721"/>
        <end position="739"/>
    </location>
</feature>
<gene>
    <name evidence="2" type="ORF">B9479_000328</name>
</gene>
<feature type="compositionally biased region" description="Low complexity" evidence="1">
    <location>
        <begin position="348"/>
        <end position="357"/>
    </location>
</feature>
<feature type="compositionally biased region" description="Basic and acidic residues" evidence="1">
    <location>
        <begin position="67"/>
        <end position="96"/>
    </location>
</feature>
<organism evidence="2 3">
    <name type="scientific">Cryptococcus floricola</name>
    <dbReference type="NCBI Taxonomy" id="2591691"/>
    <lineage>
        <taxon>Eukaryota</taxon>
        <taxon>Fungi</taxon>
        <taxon>Dikarya</taxon>
        <taxon>Basidiomycota</taxon>
        <taxon>Agaricomycotina</taxon>
        <taxon>Tremellomycetes</taxon>
        <taxon>Tremellales</taxon>
        <taxon>Cryptococcaceae</taxon>
        <taxon>Cryptococcus</taxon>
    </lineage>
</organism>
<reference evidence="2 3" key="1">
    <citation type="submission" date="2017-05" db="EMBL/GenBank/DDBJ databases">
        <title>The Genome Sequence of Tsuchiyaea wingfieldii DSM 27421.</title>
        <authorList>
            <person name="Cuomo C."/>
            <person name="Passer A."/>
            <person name="Billmyre B."/>
            <person name="Heitman J."/>
        </authorList>
    </citation>
    <scope>NUCLEOTIDE SEQUENCE [LARGE SCALE GENOMIC DNA]</scope>
    <source>
        <strain evidence="2 3">DSM 27421</strain>
    </source>
</reference>
<feature type="compositionally biased region" description="Basic and acidic residues" evidence="1">
    <location>
        <begin position="863"/>
        <end position="874"/>
    </location>
</feature>
<dbReference type="Proteomes" id="UP000322245">
    <property type="component" value="Unassembled WGS sequence"/>
</dbReference>
<dbReference type="AlphaFoldDB" id="A0A5D3B952"/>
<feature type="compositionally biased region" description="Low complexity" evidence="1">
    <location>
        <begin position="192"/>
        <end position="238"/>
    </location>
</feature>
<feature type="region of interest" description="Disordered" evidence="1">
    <location>
        <begin position="852"/>
        <end position="943"/>
    </location>
</feature>
<evidence type="ECO:0000256" key="1">
    <source>
        <dbReference type="SAM" id="MobiDB-lite"/>
    </source>
</evidence>
<feature type="compositionally biased region" description="Low complexity" evidence="1">
    <location>
        <begin position="927"/>
        <end position="943"/>
    </location>
</feature>
<sequence length="1072" mass="115920">MSTAVHESAVDSDKRAQKLASARKKLHTYRASRSSADSHPSHTRQPSPHKMPLTTEASTNTPAMPQHKREGSKGQGKDYEEPETLKARHRRSDSQAHRRQRSSISLSTSGQGLSRPTIMGVFESPKEQEGPSSLISEEGQGGHDLGYEEAAARLSSFSFGSKPMPARGGTFPPKRRSHSRQPSAPLFDMAASPLSSPTSPNRLSTPSSRPPSLLLTRPTPGLLPSPNSLAGPSRVGSPSSPPPTPVRRKQHSHTRSNSISLPNLKLQNAQVRPTSLGVPISPGFSPLTSPVSPNGDIPGRPSRVSPLNGQRLKFEPSGRGAEAEKERVESRKQALEKLTGAPLELSRSRSPVVESPVNEISLPELDDEDVESVASSARPLSGLGGSGSFSWSTQSSLSLPLSAGSSTSSPLASSPFSWASPTDERAFSDRPLSGIGFGLTSSLPAPIPIREEPLPSFGDFMSKQGKRPSMNRQLSALQEVDESEEDEDTELEDVKEEEEEEDQHSFRPSIIVPTLPNIHAQPAPVPASVVSPTGLRQLRLVSSVASPREISSPADSHRSFSIAHATSPPASISSAFNHGPPSPTKSYGTIGRGRPKPVSMLQSEAEDTPKRTVPRKSTPGSGSRGSSISYKKDTSSSTGSADLGLTSPPAAIRPLGSPTKRTWGRPCPRPRGLAGDVGSGRVLNEVDETDEEYPFPRIPSGPSAPAQDKRLSLFSATSERVSSELSRESFEQSREQDRWRDVQLEMERENQQLRDDVEFWKGKSMGFEERYESERREGLVLRERVRKLGNRLSSISSLPTERQSFETSAHTAESRMVAEMREQLFQLTGKLEQERKAKELALAQLRMVVAPRNEKEVETEDAPELRCDRSESQRDSTPSIVTPDPDRRAPVSPAVTNPAHEQLSTTSDAEKRLTPDLSTRFRGWGFPSGPQSTSSSTEGTQTSLAKKRESFFGLSNPLRRASSDDAPASRSGVDLPPFDIGLGAELGPDMHGQAKRVVSDPANPYSLSMPTVAPGKQSGGYAGFGLPQYPQPSVQARHHQAPEYGYGEATGVKKPLDFSRTCECCVGEVIEV</sequence>
<comment type="caution">
    <text evidence="2">The sequence shown here is derived from an EMBL/GenBank/DDBJ whole genome shotgun (WGS) entry which is preliminary data.</text>
</comment>
<feature type="region of interest" description="Disordered" evidence="1">
    <location>
        <begin position="543"/>
        <end position="739"/>
    </location>
</feature>
<evidence type="ECO:0000313" key="2">
    <source>
        <dbReference type="EMBL" id="TYJ58896.1"/>
    </source>
</evidence>
<name>A0A5D3B952_9TREE</name>
<feature type="compositionally biased region" description="Polar residues" evidence="1">
    <location>
        <begin position="31"/>
        <end position="46"/>
    </location>
</feature>
<proteinExistence type="predicted"/>
<feature type="compositionally biased region" description="Low complexity" evidence="1">
    <location>
        <begin position="388"/>
        <end position="421"/>
    </location>
</feature>
<feature type="compositionally biased region" description="Polar residues" evidence="1">
    <location>
        <begin position="255"/>
        <end position="273"/>
    </location>
</feature>
<feature type="compositionally biased region" description="Basic residues" evidence="1">
    <location>
        <begin position="21"/>
        <end position="30"/>
    </location>
</feature>
<feature type="compositionally biased region" description="Basic and acidic residues" evidence="1">
    <location>
        <begin position="312"/>
        <end position="335"/>
    </location>
</feature>
<keyword evidence="3" id="KW-1185">Reference proteome</keyword>
<protein>
    <submittedName>
        <fullName evidence="2">Uncharacterized protein</fullName>
    </submittedName>
</protein>